<accession>A0A9N8EEA6</accession>
<name>A0A9N8EEA6_9STRA</name>
<sequence length="127" mass="14250">MPFWSKSPPPQEEQPSKPQPPSFANLHPQVATGSSNNKHQGLGIGRDSQVPGTSSTAVITTNDLDTKGNSKLYTDCKAEYLASINCRLEHHDHKTTNVCQPFFDEYKACRKEEHQRILEENAKRSGW</sequence>
<proteinExistence type="predicted"/>
<dbReference type="EMBL" id="CAICTM010000813">
    <property type="protein sequence ID" value="CAB9516890.1"/>
    <property type="molecule type" value="Genomic_DNA"/>
</dbReference>
<feature type="compositionally biased region" description="Pro residues" evidence="1">
    <location>
        <begin position="7"/>
        <end position="21"/>
    </location>
</feature>
<gene>
    <name evidence="2" type="ORF">SEMRO_814_G206250.1</name>
</gene>
<dbReference type="AlphaFoldDB" id="A0A9N8EEA6"/>
<evidence type="ECO:0000313" key="3">
    <source>
        <dbReference type="Proteomes" id="UP001153069"/>
    </source>
</evidence>
<organism evidence="2 3">
    <name type="scientific">Seminavis robusta</name>
    <dbReference type="NCBI Taxonomy" id="568900"/>
    <lineage>
        <taxon>Eukaryota</taxon>
        <taxon>Sar</taxon>
        <taxon>Stramenopiles</taxon>
        <taxon>Ochrophyta</taxon>
        <taxon>Bacillariophyta</taxon>
        <taxon>Bacillariophyceae</taxon>
        <taxon>Bacillariophycidae</taxon>
        <taxon>Naviculales</taxon>
        <taxon>Naviculaceae</taxon>
        <taxon>Seminavis</taxon>
    </lineage>
</organism>
<feature type="compositionally biased region" description="Polar residues" evidence="1">
    <location>
        <begin position="50"/>
        <end position="63"/>
    </location>
</feature>
<evidence type="ECO:0008006" key="4">
    <source>
        <dbReference type="Google" id="ProtNLM"/>
    </source>
</evidence>
<keyword evidence="3" id="KW-1185">Reference proteome</keyword>
<protein>
    <recommendedName>
        <fullName evidence="4">CHCH domain-containing protein</fullName>
    </recommendedName>
</protein>
<dbReference type="Proteomes" id="UP001153069">
    <property type="component" value="Unassembled WGS sequence"/>
</dbReference>
<comment type="caution">
    <text evidence="2">The sequence shown here is derived from an EMBL/GenBank/DDBJ whole genome shotgun (WGS) entry which is preliminary data.</text>
</comment>
<reference evidence="2" key="1">
    <citation type="submission" date="2020-06" db="EMBL/GenBank/DDBJ databases">
        <authorList>
            <consortium name="Plant Systems Biology data submission"/>
        </authorList>
    </citation>
    <scope>NUCLEOTIDE SEQUENCE</scope>
    <source>
        <strain evidence="2">D6</strain>
    </source>
</reference>
<feature type="region of interest" description="Disordered" evidence="1">
    <location>
        <begin position="1"/>
        <end position="67"/>
    </location>
</feature>
<evidence type="ECO:0000313" key="2">
    <source>
        <dbReference type="EMBL" id="CAB9516890.1"/>
    </source>
</evidence>
<evidence type="ECO:0000256" key="1">
    <source>
        <dbReference type="SAM" id="MobiDB-lite"/>
    </source>
</evidence>
<dbReference type="OrthoDB" id="111977at2759"/>